<dbReference type="PANTHER" id="PTHR13275:SF4">
    <property type="entry name" value="VACUOLAR PROTEIN SORTING-ASSOCIATED PROTEIN 72 HOMOLOG"/>
    <property type="match status" value="1"/>
</dbReference>
<feature type="compositionally biased region" description="Polar residues" evidence="3">
    <location>
        <begin position="437"/>
        <end position="448"/>
    </location>
</feature>
<dbReference type="Proteomes" id="UP000189911">
    <property type="component" value="Chromosome A"/>
</dbReference>
<keyword evidence="2" id="KW-0175">Coiled coil</keyword>
<evidence type="ECO:0000256" key="1">
    <source>
        <dbReference type="ARBA" id="ARBA00006832"/>
    </source>
</evidence>
<feature type="compositionally biased region" description="Basic and acidic residues" evidence="3">
    <location>
        <begin position="24"/>
        <end position="39"/>
    </location>
</feature>
<evidence type="ECO:0000256" key="3">
    <source>
        <dbReference type="SAM" id="MobiDB-lite"/>
    </source>
</evidence>
<evidence type="ECO:0000256" key="2">
    <source>
        <dbReference type="SAM" id="Coils"/>
    </source>
</evidence>
<dbReference type="InterPro" id="IPR013272">
    <property type="entry name" value="Vps72/YL1_C"/>
</dbReference>
<protein>
    <submittedName>
        <fullName evidence="5">LANO_0A05468g1_1</fullName>
    </submittedName>
</protein>
<organism evidence="5 6">
    <name type="scientific">Lachancea nothofagi CBS 11611</name>
    <dbReference type="NCBI Taxonomy" id="1266666"/>
    <lineage>
        <taxon>Eukaryota</taxon>
        <taxon>Fungi</taxon>
        <taxon>Dikarya</taxon>
        <taxon>Ascomycota</taxon>
        <taxon>Saccharomycotina</taxon>
        <taxon>Saccharomycetes</taxon>
        <taxon>Saccharomycetales</taxon>
        <taxon>Saccharomycetaceae</taxon>
        <taxon>Lachancea</taxon>
    </lineage>
</organism>
<accession>A0A1G4IQY6</accession>
<gene>
    <name evidence="5" type="ORF">LANO_0A05468G</name>
</gene>
<evidence type="ECO:0000313" key="6">
    <source>
        <dbReference type="Proteomes" id="UP000189911"/>
    </source>
</evidence>
<keyword evidence="6" id="KW-1185">Reference proteome</keyword>
<feature type="region of interest" description="Disordered" evidence="3">
    <location>
        <begin position="1"/>
        <end position="114"/>
    </location>
</feature>
<dbReference type="GO" id="GO:0005634">
    <property type="term" value="C:nucleus"/>
    <property type="evidence" value="ECO:0007669"/>
    <property type="project" value="TreeGrafter"/>
</dbReference>
<dbReference type="OrthoDB" id="49520at2759"/>
<feature type="coiled-coil region" evidence="2">
    <location>
        <begin position="150"/>
        <end position="184"/>
    </location>
</feature>
<feature type="compositionally biased region" description="Acidic residues" evidence="3">
    <location>
        <begin position="40"/>
        <end position="59"/>
    </location>
</feature>
<dbReference type="EMBL" id="LT598449">
    <property type="protein sequence ID" value="SCU79216.1"/>
    <property type="molecule type" value="Genomic_DNA"/>
</dbReference>
<dbReference type="Pfam" id="PF05764">
    <property type="entry name" value="YL1"/>
    <property type="match status" value="1"/>
</dbReference>
<feature type="compositionally biased region" description="Basic and acidic residues" evidence="3">
    <location>
        <begin position="409"/>
        <end position="436"/>
    </location>
</feature>
<feature type="region of interest" description="Disordered" evidence="3">
    <location>
        <begin position="261"/>
        <end position="308"/>
    </location>
</feature>
<feature type="compositionally biased region" description="Polar residues" evidence="3">
    <location>
        <begin position="391"/>
        <end position="405"/>
    </location>
</feature>
<evidence type="ECO:0000313" key="5">
    <source>
        <dbReference type="EMBL" id="SCU79216.1"/>
    </source>
</evidence>
<reference evidence="6" key="1">
    <citation type="submission" date="2016-03" db="EMBL/GenBank/DDBJ databases">
        <authorList>
            <person name="Devillers Hugo."/>
        </authorList>
    </citation>
    <scope>NUCLEOTIDE SEQUENCE [LARGE SCALE GENOMIC DNA]</scope>
</reference>
<feature type="compositionally biased region" description="Basic residues" evidence="3">
    <location>
        <begin position="97"/>
        <end position="114"/>
    </location>
</feature>
<evidence type="ECO:0000259" key="4">
    <source>
        <dbReference type="SMART" id="SM00993"/>
    </source>
</evidence>
<feature type="compositionally biased region" description="Basic and acidic residues" evidence="3">
    <location>
        <begin position="277"/>
        <end position="308"/>
    </location>
</feature>
<comment type="similarity">
    <text evidence="1">Belongs to the VPS72/YL1 family.</text>
</comment>
<name>A0A1G4IQY6_9SACH</name>
<feature type="compositionally biased region" description="Polar residues" evidence="3">
    <location>
        <begin position="339"/>
        <end position="353"/>
    </location>
</feature>
<feature type="compositionally biased region" description="Acidic residues" evidence="3">
    <location>
        <begin position="69"/>
        <end position="88"/>
    </location>
</feature>
<dbReference type="AlphaFoldDB" id="A0A1G4IQY6"/>
<feature type="compositionally biased region" description="Basic residues" evidence="3">
    <location>
        <begin position="261"/>
        <end position="276"/>
    </location>
</feature>
<feature type="region of interest" description="Disordered" evidence="3">
    <location>
        <begin position="337"/>
        <end position="506"/>
    </location>
</feature>
<proteinExistence type="inferred from homology"/>
<sequence>MSDSEELLMASRSRRSNAGNKMQKLIDQERQELKERTANLDDDEINLLFQEDEDDEEFQGEPKRRKDEDDVFSESEDDSDGEEDEEAGERELELQERKKRKQAHRNKVPVVRKRVKSAEISKPLYEQPKAESLLLDNRRTSKRSSVVANKLQIYEKLAQAEKKREKIQDRLRQTKAKMAFVELTQEDRLRQAEETEKINSQSLTKFREEEIYKKETRIAINLRKKAKFAAGEIMLRVHSNKWIVTPLMEIEDREYWEQQLSKRHKKKKKYTRRRKIKDKDESNEDEKKQEKKEDNTEGVKLDPESRDDILSEHPDVIKSEVHNKVLPVDSKAQLDENAENATQNVDKSENTSILPGDDQKSINLHVAEPSSLPSANNTLQNDTDELVESEMSLQKINNGSSTEQSPPHDLARASRQQHEKMEVPTEVLTEDREPSQKRSSNFASQSTEGVKLKTAPAPKQVSFASENSINTFDNSGPPNTPLDIELSHDTDSSRQNSEEPGDDFEVETDVSEVYEGPEQLVGRNFVTIYSYPGENPKVHDIRPCLFGPQWAQPLNSRSDNVVTIARIFNKQEEDEWLDVSSSLIPDTSIFENFPGFGEYDRTLLTEVAEETDTKLKLDIKTPAPAGVILPNGVRKKCLITNRDCQYFDPKNGVPYADVEAYKTVQELQDPIGEGGSDENPNPQFKWFGFARGGIFLDVKQVPAKGVPDGF</sequence>
<dbReference type="SMART" id="SM00993">
    <property type="entry name" value="YL1_C"/>
    <property type="match status" value="1"/>
</dbReference>
<dbReference type="Pfam" id="PF08265">
    <property type="entry name" value="YL1_C"/>
    <property type="match status" value="1"/>
</dbReference>
<dbReference type="PANTHER" id="PTHR13275">
    <property type="entry name" value="YL-1 PROTEIN TRANSCRIPTION FACTOR-LIKE 1"/>
    <property type="match status" value="1"/>
</dbReference>
<feature type="domain" description="Vps72/YL1 C-terminal" evidence="4">
    <location>
        <begin position="635"/>
        <end position="664"/>
    </location>
</feature>
<feature type="compositionally biased region" description="Polar residues" evidence="3">
    <location>
        <begin position="462"/>
        <end position="477"/>
    </location>
</feature>
<feature type="compositionally biased region" description="Polar residues" evidence="3">
    <location>
        <begin position="371"/>
        <end position="381"/>
    </location>
</feature>
<dbReference type="InterPro" id="IPR046757">
    <property type="entry name" value="YL1_N"/>
</dbReference>